<evidence type="ECO:0000259" key="5">
    <source>
        <dbReference type="PROSITE" id="PS51755"/>
    </source>
</evidence>
<dbReference type="EMBL" id="LPUX01000055">
    <property type="protein sequence ID" value="OAP39992.1"/>
    <property type="molecule type" value="Genomic_DNA"/>
</dbReference>
<dbReference type="InterPro" id="IPR001867">
    <property type="entry name" value="OmpR/PhoB-type_DNA-bd"/>
</dbReference>
<dbReference type="PANTHER" id="PTHR48111:SF36">
    <property type="entry name" value="TRANSCRIPTIONAL REGULATORY PROTEIN CUTR"/>
    <property type="match status" value="1"/>
</dbReference>
<proteinExistence type="predicted"/>
<dbReference type="PANTHER" id="PTHR48111">
    <property type="entry name" value="REGULATOR OF RPOS"/>
    <property type="match status" value="1"/>
</dbReference>
<gene>
    <name evidence="6" type="ORF">AU381_10655</name>
</gene>
<evidence type="ECO:0000313" key="6">
    <source>
        <dbReference type="EMBL" id="OAP39992.1"/>
    </source>
</evidence>
<dbReference type="SUPFAM" id="SSF52172">
    <property type="entry name" value="CheY-like"/>
    <property type="match status" value="1"/>
</dbReference>
<keyword evidence="7" id="KW-1185">Reference proteome</keyword>
<dbReference type="GO" id="GO:0032993">
    <property type="term" value="C:protein-DNA complex"/>
    <property type="evidence" value="ECO:0007669"/>
    <property type="project" value="TreeGrafter"/>
</dbReference>
<dbReference type="STRING" id="1472378.AU381_10655"/>
<dbReference type="Proteomes" id="UP000094025">
    <property type="component" value="Unassembled WGS sequence"/>
</dbReference>
<keyword evidence="2" id="KW-0597">Phosphoprotein</keyword>
<feature type="domain" description="OmpR/PhoB-type" evidence="5">
    <location>
        <begin position="124"/>
        <end position="222"/>
    </location>
</feature>
<dbReference type="PROSITE" id="PS51755">
    <property type="entry name" value="OMPR_PHOB"/>
    <property type="match status" value="1"/>
</dbReference>
<evidence type="ECO:0000256" key="1">
    <source>
        <dbReference type="ARBA" id="ARBA00023125"/>
    </source>
</evidence>
<dbReference type="InterPro" id="IPR039420">
    <property type="entry name" value="WalR-like"/>
</dbReference>
<dbReference type="InterPro" id="IPR001789">
    <property type="entry name" value="Sig_transdc_resp-reg_receiver"/>
</dbReference>
<dbReference type="Pfam" id="PF00486">
    <property type="entry name" value="Trans_reg_C"/>
    <property type="match status" value="1"/>
</dbReference>
<evidence type="ECO:0000259" key="4">
    <source>
        <dbReference type="PROSITE" id="PS50110"/>
    </source>
</evidence>
<dbReference type="SMART" id="SM00862">
    <property type="entry name" value="Trans_reg_C"/>
    <property type="match status" value="1"/>
</dbReference>
<dbReference type="OrthoDB" id="9802426at2"/>
<dbReference type="Gene3D" id="6.10.250.690">
    <property type="match status" value="1"/>
</dbReference>
<evidence type="ECO:0000256" key="2">
    <source>
        <dbReference type="PROSITE-ProRule" id="PRU00169"/>
    </source>
</evidence>
<evidence type="ECO:0000313" key="7">
    <source>
        <dbReference type="Proteomes" id="UP000094025"/>
    </source>
</evidence>
<organism evidence="6 7">
    <name type="scientific">Sinorhizobium glycinis</name>
    <dbReference type="NCBI Taxonomy" id="1472378"/>
    <lineage>
        <taxon>Bacteria</taxon>
        <taxon>Pseudomonadati</taxon>
        <taxon>Pseudomonadota</taxon>
        <taxon>Alphaproteobacteria</taxon>
        <taxon>Hyphomicrobiales</taxon>
        <taxon>Rhizobiaceae</taxon>
        <taxon>Sinorhizobium/Ensifer group</taxon>
        <taxon>Sinorhizobium</taxon>
    </lineage>
</organism>
<evidence type="ECO:0000256" key="3">
    <source>
        <dbReference type="PROSITE-ProRule" id="PRU01091"/>
    </source>
</evidence>
<dbReference type="GO" id="GO:0006355">
    <property type="term" value="P:regulation of DNA-templated transcription"/>
    <property type="evidence" value="ECO:0007669"/>
    <property type="project" value="InterPro"/>
</dbReference>
<sequence>MRLLLVEDSPRLIELVGETMRDAGWRLDAVSSLSEAEAAISEREHDLVLLDLGLPDGDGLDLLKWIRQEHAGLPVLVITARGSVDERVQGLDAGADDYLVKPFHHRELLSRCRAMLRRNPHAIQPVLEAGALRFDPATAELTCGAAAVALPPRERSLIEMLMREVGRVVPKRRLETALSEYGQELSSNALELAVSRVRKRLQPLDTGVQIETVRGLGYLLRTTA</sequence>
<keyword evidence="1 3" id="KW-0238">DNA-binding</keyword>
<dbReference type="InterPro" id="IPR011006">
    <property type="entry name" value="CheY-like_superfamily"/>
</dbReference>
<dbReference type="CDD" id="cd00383">
    <property type="entry name" value="trans_reg_C"/>
    <property type="match status" value="1"/>
</dbReference>
<feature type="DNA-binding region" description="OmpR/PhoB-type" evidence="3">
    <location>
        <begin position="124"/>
        <end position="222"/>
    </location>
</feature>
<comment type="caution">
    <text evidence="6">The sequence shown here is derived from an EMBL/GenBank/DDBJ whole genome shotgun (WGS) entry which is preliminary data.</text>
</comment>
<dbReference type="PROSITE" id="PS50110">
    <property type="entry name" value="RESPONSE_REGULATORY"/>
    <property type="match status" value="1"/>
</dbReference>
<feature type="modified residue" description="4-aspartylphosphate" evidence="2">
    <location>
        <position position="51"/>
    </location>
</feature>
<protein>
    <submittedName>
        <fullName evidence="6">Two-component system response regulator</fullName>
    </submittedName>
</protein>
<dbReference type="GO" id="GO:0000156">
    <property type="term" value="F:phosphorelay response regulator activity"/>
    <property type="evidence" value="ECO:0007669"/>
    <property type="project" value="TreeGrafter"/>
</dbReference>
<dbReference type="RefSeq" id="WP_064242130.1">
    <property type="nucleotide sequence ID" value="NZ_LPUX01000055.1"/>
</dbReference>
<reference evidence="6 7" key="1">
    <citation type="journal article" date="2016" name="Int. J. Syst. Evol. Microbiol.">
        <title>Ensifer glycinis sp. nov., an novel rhizobial species associated with Glycine spp.</title>
        <authorList>
            <person name="Yan H."/>
            <person name="Yan J."/>
            <person name="Sui X.H."/>
            <person name="Wang E.T."/>
            <person name="Chen W.X."/>
            <person name="Zhang X.X."/>
            <person name="Chen W.F."/>
        </authorList>
    </citation>
    <scope>NUCLEOTIDE SEQUENCE [LARGE SCALE GENOMIC DNA]</scope>
    <source>
        <strain evidence="6 7">CCBAU 23380</strain>
    </source>
</reference>
<feature type="domain" description="Response regulatory" evidence="4">
    <location>
        <begin position="2"/>
        <end position="116"/>
    </location>
</feature>
<name>A0A178XYS9_9HYPH</name>
<dbReference type="SMART" id="SM00448">
    <property type="entry name" value="REC"/>
    <property type="match status" value="1"/>
</dbReference>
<dbReference type="GO" id="GO:0005829">
    <property type="term" value="C:cytosol"/>
    <property type="evidence" value="ECO:0007669"/>
    <property type="project" value="TreeGrafter"/>
</dbReference>
<dbReference type="GO" id="GO:0000976">
    <property type="term" value="F:transcription cis-regulatory region binding"/>
    <property type="evidence" value="ECO:0007669"/>
    <property type="project" value="TreeGrafter"/>
</dbReference>
<dbReference type="InterPro" id="IPR036388">
    <property type="entry name" value="WH-like_DNA-bd_sf"/>
</dbReference>
<accession>A0A178XYS9</accession>
<dbReference type="Gene3D" id="1.10.10.10">
    <property type="entry name" value="Winged helix-like DNA-binding domain superfamily/Winged helix DNA-binding domain"/>
    <property type="match status" value="1"/>
</dbReference>
<dbReference type="Gene3D" id="3.40.50.2300">
    <property type="match status" value="1"/>
</dbReference>
<dbReference type="Pfam" id="PF00072">
    <property type="entry name" value="Response_reg"/>
    <property type="match status" value="1"/>
</dbReference>
<dbReference type="AlphaFoldDB" id="A0A178XYS9"/>